<evidence type="ECO:0000313" key="2">
    <source>
        <dbReference type="Proteomes" id="UP000266118"/>
    </source>
</evidence>
<accession>A0A386HU68</accession>
<proteinExistence type="predicted"/>
<evidence type="ECO:0000313" key="1">
    <source>
        <dbReference type="EMBL" id="AYD49051.1"/>
    </source>
</evidence>
<reference evidence="1 2" key="1">
    <citation type="submission" date="2018-09" db="EMBL/GenBank/DDBJ databases">
        <title>Arachidicoccus sp. nov., a bacterium isolated from soil.</title>
        <authorList>
            <person name="Weon H.-Y."/>
            <person name="Kwon S.-W."/>
            <person name="Lee S.A."/>
        </authorList>
    </citation>
    <scope>NUCLEOTIDE SEQUENCE [LARGE SCALE GENOMIC DNA]</scope>
    <source>
        <strain evidence="1 2">KIS59-12</strain>
    </source>
</reference>
<gene>
    <name evidence="1" type="ORF">D6B99_16370</name>
</gene>
<dbReference type="Proteomes" id="UP000266118">
    <property type="component" value="Chromosome"/>
</dbReference>
<dbReference type="RefSeq" id="WP_119990396.1">
    <property type="nucleotide sequence ID" value="NZ_CP032489.1"/>
</dbReference>
<protein>
    <recommendedName>
        <fullName evidence="3">Transposase DDE domain-containing protein</fullName>
    </recommendedName>
</protein>
<dbReference type="KEGG" id="ark:D6B99_16370"/>
<sequence>MELKISKRKNSKKADGHGFLKTTMRKRIETSIREIIELTFQSILAVTREGFLLKILLFVMAYH</sequence>
<dbReference type="AlphaFoldDB" id="A0A386HU68"/>
<keyword evidence="2" id="KW-1185">Reference proteome</keyword>
<organism evidence="1 2">
    <name type="scientific">Arachidicoccus soli</name>
    <dbReference type="NCBI Taxonomy" id="2341117"/>
    <lineage>
        <taxon>Bacteria</taxon>
        <taxon>Pseudomonadati</taxon>
        <taxon>Bacteroidota</taxon>
        <taxon>Chitinophagia</taxon>
        <taxon>Chitinophagales</taxon>
        <taxon>Chitinophagaceae</taxon>
        <taxon>Arachidicoccus</taxon>
    </lineage>
</organism>
<name>A0A386HU68_9BACT</name>
<dbReference type="EMBL" id="CP032489">
    <property type="protein sequence ID" value="AYD49051.1"/>
    <property type="molecule type" value="Genomic_DNA"/>
</dbReference>
<evidence type="ECO:0008006" key="3">
    <source>
        <dbReference type="Google" id="ProtNLM"/>
    </source>
</evidence>